<keyword evidence="2" id="KW-1185">Reference proteome</keyword>
<dbReference type="AlphaFoldDB" id="A0A5R8WIM5"/>
<sequence>MQAVQDYVDSLPISETLKQELVSPPYLHAYRLYLNLPRYLAPVFPAVSEAQLDRLTIFSYLYFRFVVAVDDVLDAPLSSDAGSERLLQYLGLYETTVLGLSELLPAGGEFWQAFYVCKKQYIAANLREKHISRQREAFTEESFEELANGKSAVVYALVHALAVLAGDQQPVEDLINCLRGIHVGSQYLDDVEDFRQDARNGQFTYAHHLVDVFIDNHGLEARVAGEEYRFRYLYTSGTAGKLMQKGRAHYQASLAIAQRLGLDGLGQYLQAELDTFTEQLRATNALVQELRGDVLPATLVAGQVPAAVLM</sequence>
<evidence type="ECO:0000313" key="2">
    <source>
        <dbReference type="Proteomes" id="UP000305517"/>
    </source>
</evidence>
<dbReference type="EMBL" id="VAJM01000016">
    <property type="protein sequence ID" value="TLM88726.1"/>
    <property type="molecule type" value="Genomic_DNA"/>
</dbReference>
<reference evidence="1 2" key="1">
    <citation type="submission" date="2019-05" db="EMBL/GenBank/DDBJ databases">
        <title>Hymenobacter edaphi sp. nov., isolated from abandoned arsenic-contaminated farmland soil.</title>
        <authorList>
            <person name="Nie L."/>
        </authorList>
    </citation>
    <scope>NUCLEOTIDE SEQUENCE [LARGE SCALE GENOMIC DNA]</scope>
    <source>
        <strain evidence="1 2">1-3-3-8</strain>
    </source>
</reference>
<proteinExistence type="predicted"/>
<organism evidence="1 2">
    <name type="scientific">Hymenobacter jeollabukensis</name>
    <dbReference type="NCBI Taxonomy" id="2025313"/>
    <lineage>
        <taxon>Bacteria</taxon>
        <taxon>Pseudomonadati</taxon>
        <taxon>Bacteroidota</taxon>
        <taxon>Cytophagia</taxon>
        <taxon>Cytophagales</taxon>
        <taxon>Hymenobacteraceae</taxon>
        <taxon>Hymenobacter</taxon>
    </lineage>
</organism>
<dbReference type="Proteomes" id="UP000305517">
    <property type="component" value="Unassembled WGS sequence"/>
</dbReference>
<dbReference type="RefSeq" id="WP_138081573.1">
    <property type="nucleotide sequence ID" value="NZ_VAJM01000016.1"/>
</dbReference>
<gene>
    <name evidence="1" type="ORF">FDY95_23105</name>
</gene>
<protein>
    <submittedName>
        <fullName evidence="1">Uncharacterized protein</fullName>
    </submittedName>
</protein>
<name>A0A5R8WIM5_9BACT</name>
<evidence type="ECO:0000313" key="1">
    <source>
        <dbReference type="EMBL" id="TLM88726.1"/>
    </source>
</evidence>
<accession>A0A5R8WIM5</accession>
<comment type="caution">
    <text evidence="1">The sequence shown here is derived from an EMBL/GenBank/DDBJ whole genome shotgun (WGS) entry which is preliminary data.</text>
</comment>
<dbReference type="OrthoDB" id="4673451at2"/>